<dbReference type="FunFam" id="3.30.1490.100:FF:000003">
    <property type="entry name" value="Polymerase (DNA directed) iota"/>
    <property type="match status" value="1"/>
</dbReference>
<dbReference type="FunFam" id="3.40.1170.60:FF:000006">
    <property type="entry name" value="DNA polymerase iota"/>
    <property type="match status" value="1"/>
</dbReference>
<dbReference type="InterPro" id="IPR017961">
    <property type="entry name" value="DNA_pol_Y-fam_little_finger"/>
</dbReference>
<keyword evidence="2" id="KW-0237">DNA synthesis</keyword>
<dbReference type="InterPro" id="IPR043502">
    <property type="entry name" value="DNA/RNA_pol_sf"/>
</dbReference>
<evidence type="ECO:0000259" key="5">
    <source>
        <dbReference type="PROSITE" id="PS50173"/>
    </source>
</evidence>
<dbReference type="FunFam" id="3.30.70.270:FF:000013">
    <property type="entry name" value="Polymerase (DNA directed) iota"/>
    <property type="match status" value="1"/>
</dbReference>
<dbReference type="GO" id="GO:0003887">
    <property type="term" value="F:DNA-directed DNA polymerase activity"/>
    <property type="evidence" value="ECO:0007669"/>
    <property type="project" value="InterPro"/>
</dbReference>
<dbReference type="EMBL" id="OX395136">
    <property type="protein sequence ID" value="CAI5787792.1"/>
    <property type="molecule type" value="Genomic_DNA"/>
</dbReference>
<dbReference type="Gene3D" id="3.30.1490.100">
    <property type="entry name" value="DNA polymerase, Y-family, little finger domain"/>
    <property type="match status" value="1"/>
</dbReference>
<dbReference type="PANTHER" id="PTHR46404:SF1">
    <property type="entry name" value="DNA POLYMERASE IOTA"/>
    <property type="match status" value="1"/>
</dbReference>
<feature type="region of interest" description="Disordered" evidence="4">
    <location>
        <begin position="646"/>
        <end position="675"/>
    </location>
</feature>
<dbReference type="InterPro" id="IPR053848">
    <property type="entry name" value="IMS_HHH_1"/>
</dbReference>
<dbReference type="InterPro" id="IPR025527">
    <property type="entry name" value="HUWE1/Rev1_UBM"/>
</dbReference>
<organism evidence="6 7">
    <name type="scientific">Podarcis lilfordi</name>
    <name type="common">Lilford's wall lizard</name>
    <dbReference type="NCBI Taxonomy" id="74358"/>
    <lineage>
        <taxon>Eukaryota</taxon>
        <taxon>Metazoa</taxon>
        <taxon>Chordata</taxon>
        <taxon>Craniata</taxon>
        <taxon>Vertebrata</taxon>
        <taxon>Euteleostomi</taxon>
        <taxon>Lepidosauria</taxon>
        <taxon>Squamata</taxon>
        <taxon>Bifurcata</taxon>
        <taxon>Unidentata</taxon>
        <taxon>Episquamata</taxon>
        <taxon>Laterata</taxon>
        <taxon>Lacertibaenia</taxon>
        <taxon>Lacertidae</taxon>
        <taxon>Podarcis</taxon>
    </lineage>
</organism>
<dbReference type="Proteomes" id="UP001178461">
    <property type="component" value="Chromosome 11"/>
</dbReference>
<dbReference type="InterPro" id="IPR001126">
    <property type="entry name" value="UmuC"/>
</dbReference>
<evidence type="ECO:0000313" key="7">
    <source>
        <dbReference type="Proteomes" id="UP001178461"/>
    </source>
</evidence>
<proteinExistence type="inferred from homology"/>
<dbReference type="AlphaFoldDB" id="A0AA35PK96"/>
<name>A0AA35PK96_9SAUR</name>
<accession>A0AA35PK96</accession>
<feature type="domain" description="UmuC" evidence="5">
    <location>
        <begin position="50"/>
        <end position="263"/>
    </location>
</feature>
<dbReference type="Pfam" id="PF00817">
    <property type="entry name" value="IMS"/>
    <property type="match status" value="1"/>
</dbReference>
<dbReference type="Pfam" id="PF14377">
    <property type="entry name" value="UBM"/>
    <property type="match status" value="2"/>
</dbReference>
<keyword evidence="3" id="KW-0808">Transferase</keyword>
<dbReference type="GO" id="GO:0019985">
    <property type="term" value="P:translesion synthesis"/>
    <property type="evidence" value="ECO:0007669"/>
    <property type="project" value="TreeGrafter"/>
</dbReference>
<evidence type="ECO:0000256" key="1">
    <source>
        <dbReference type="ARBA" id="ARBA00010945"/>
    </source>
</evidence>
<evidence type="ECO:0000256" key="2">
    <source>
        <dbReference type="ARBA" id="ARBA00022634"/>
    </source>
</evidence>
<dbReference type="PROSITE" id="PS50173">
    <property type="entry name" value="UMUC"/>
    <property type="match status" value="1"/>
</dbReference>
<dbReference type="PIRSF" id="PIRSF036603">
    <property type="entry name" value="DPol_eta"/>
    <property type="match status" value="1"/>
</dbReference>
<evidence type="ECO:0000256" key="4">
    <source>
        <dbReference type="SAM" id="MobiDB-lite"/>
    </source>
</evidence>
<dbReference type="InterPro" id="IPR036775">
    <property type="entry name" value="DNA_pol_Y-fam_lit_finger_sf"/>
</dbReference>
<feature type="compositionally biased region" description="Basic and acidic residues" evidence="4">
    <location>
        <begin position="646"/>
        <end position="662"/>
    </location>
</feature>
<gene>
    <name evidence="6" type="ORF">PODLI_1B016918</name>
</gene>
<evidence type="ECO:0000313" key="6">
    <source>
        <dbReference type="EMBL" id="CAI5787792.1"/>
    </source>
</evidence>
<dbReference type="Pfam" id="PF21999">
    <property type="entry name" value="IMS_HHH_1"/>
    <property type="match status" value="1"/>
</dbReference>
<dbReference type="InterPro" id="IPR043128">
    <property type="entry name" value="Rev_trsase/Diguanyl_cyclase"/>
</dbReference>
<dbReference type="Gene3D" id="3.30.70.270">
    <property type="match status" value="1"/>
</dbReference>
<feature type="region of interest" description="Disordered" evidence="4">
    <location>
        <begin position="306"/>
        <end position="325"/>
    </location>
</feature>
<dbReference type="PANTHER" id="PTHR46404">
    <property type="entry name" value="DNA POLYMERASE IOTA"/>
    <property type="match status" value="1"/>
</dbReference>
<protein>
    <submittedName>
        <fullName evidence="6">DNA polymerase iota isoform X1</fullName>
    </submittedName>
</protein>
<dbReference type="Gene3D" id="6.10.250.1630">
    <property type="match status" value="2"/>
</dbReference>
<feature type="compositionally biased region" description="Polar residues" evidence="4">
    <location>
        <begin position="313"/>
        <end position="322"/>
    </location>
</feature>
<sequence length="731" mass="80272">MEGSGDDEEPDWLLPEPAGSPGRDPLAAGGRVPSCHGKVVSAGSSQHRIIVHLDLDCFYAQVEMICNPELRSKPLGVQQKYLMVTCNYEARNAGVKKCMSVKEAKEKCPELVLVNGEDLTKYREMSYKFTALLEEFTPLVERLGLDENFVDITEMVEKRLGQWKKDAFSQISVSGHVYNNQTVDLHDPVHIRLAVGSQVAEELRAAMHTRLGLTGCAGVATNKLLSKLVSGTFKPNQQTVLLPEGQQDLMNSLDNVMKVPGIGYKTAKRLATLGITTVRDLQTCPTAILERELGSSVAQHIQKLSWGEDDSPVSPSGLPQSLSDEDSFRKCSSEAEVKKKIEELLASLLDRLYKDGRKPHTIRLTIRQFSPTNKWFNRESRQCPIPSHVVQRIGTGDSKVKTHLVALLMKLFHKMINVQLPFHLTLLNVCFSSLKAPPASAKQTIGFYLTRSSPSSSCSKVIHETEGMGAGRITSGDKLDCCEASSEVRDAIKSQLESPDLPKDTGLLEFPLHLLPDGIDCNVFKQLPADIKEEIISSQMRGDSTASLQERTLWVPREGIPAKAQDQTSHASLISGSIQQDISSLACGGMASTNDKPPLAVNTCAPSCLLETGENASIADATVRVKSSPPIPSQPSILQLCIPEGQKHPDKEASNEGWKDGSKLVLPPNIDPQTFSELPTEMQKELLVEWKSQEPASKLPAGKTQNRLKREWKGLPSAPHSNSLLRYFKPK</sequence>
<reference evidence="6" key="1">
    <citation type="submission" date="2022-12" db="EMBL/GenBank/DDBJ databases">
        <authorList>
            <person name="Alioto T."/>
            <person name="Alioto T."/>
            <person name="Gomez Garrido J."/>
        </authorList>
    </citation>
    <scope>NUCLEOTIDE SEQUENCE</scope>
</reference>
<dbReference type="Gene3D" id="1.10.150.20">
    <property type="entry name" value="5' to 3' exonuclease, C-terminal subdomain"/>
    <property type="match status" value="1"/>
</dbReference>
<keyword evidence="7" id="KW-1185">Reference proteome</keyword>
<dbReference type="Gene3D" id="3.40.1170.60">
    <property type="match status" value="1"/>
</dbReference>
<dbReference type="GO" id="GO:0003684">
    <property type="term" value="F:damaged DNA binding"/>
    <property type="evidence" value="ECO:0007669"/>
    <property type="project" value="InterPro"/>
</dbReference>
<dbReference type="Pfam" id="PF11799">
    <property type="entry name" value="IMS_C"/>
    <property type="match status" value="1"/>
</dbReference>
<dbReference type="SUPFAM" id="SSF56672">
    <property type="entry name" value="DNA/RNA polymerases"/>
    <property type="match status" value="1"/>
</dbReference>
<dbReference type="GO" id="GO:0006281">
    <property type="term" value="P:DNA repair"/>
    <property type="evidence" value="ECO:0007669"/>
    <property type="project" value="InterPro"/>
</dbReference>
<comment type="similarity">
    <text evidence="1">Belongs to the DNA polymerase type-Y family.</text>
</comment>
<feature type="region of interest" description="Disordered" evidence="4">
    <location>
        <begin position="1"/>
        <end position="30"/>
    </location>
</feature>
<dbReference type="SUPFAM" id="SSF100879">
    <property type="entry name" value="Lesion bypass DNA polymerase (Y-family), little finger domain"/>
    <property type="match status" value="1"/>
</dbReference>
<feature type="compositionally biased region" description="Acidic residues" evidence="4">
    <location>
        <begin position="1"/>
        <end position="11"/>
    </location>
</feature>
<evidence type="ECO:0000256" key="3">
    <source>
        <dbReference type="ARBA" id="ARBA00022679"/>
    </source>
</evidence>